<comment type="caution">
    <text evidence="12">The sequence shown here is derived from an EMBL/GenBank/DDBJ whole genome shotgun (WGS) entry which is preliminary data.</text>
</comment>
<keyword evidence="7 10" id="KW-0472">Membrane</keyword>
<dbReference type="NCBIfam" id="TIGR00879">
    <property type="entry name" value="SP"/>
    <property type="match status" value="1"/>
</dbReference>
<evidence type="ECO:0000313" key="13">
    <source>
        <dbReference type="EMBL" id="OUT23559.1"/>
    </source>
</evidence>
<feature type="transmembrane region" description="Helical" evidence="10">
    <location>
        <begin position="190"/>
        <end position="212"/>
    </location>
</feature>
<dbReference type="InterPro" id="IPR020846">
    <property type="entry name" value="MFS_dom"/>
</dbReference>
<feature type="transmembrane region" description="Helical" evidence="10">
    <location>
        <begin position="102"/>
        <end position="120"/>
    </location>
</feature>
<evidence type="ECO:0000256" key="8">
    <source>
        <dbReference type="RuleBase" id="RU003346"/>
    </source>
</evidence>
<dbReference type="CDD" id="cd17356">
    <property type="entry name" value="MFS_HXT"/>
    <property type="match status" value="1"/>
</dbReference>
<dbReference type="InterPro" id="IPR005828">
    <property type="entry name" value="MFS_sugar_transport-like"/>
</dbReference>
<feature type="transmembrane region" description="Helical" evidence="10">
    <location>
        <begin position="351"/>
        <end position="368"/>
    </location>
</feature>
<keyword evidence="4" id="KW-0762">Sugar transport</keyword>
<feature type="transmembrane region" description="Helical" evidence="10">
    <location>
        <begin position="451"/>
        <end position="473"/>
    </location>
</feature>
<evidence type="ECO:0000256" key="10">
    <source>
        <dbReference type="SAM" id="Phobius"/>
    </source>
</evidence>
<protein>
    <recommendedName>
        <fullName evidence="11">Major facilitator superfamily (MFS) profile domain-containing protein</fullName>
    </recommendedName>
</protein>
<evidence type="ECO:0000256" key="4">
    <source>
        <dbReference type="ARBA" id="ARBA00022597"/>
    </source>
</evidence>
<dbReference type="PANTHER" id="PTHR48022:SF75">
    <property type="entry name" value="GALACTOSE TRANSPORTER-RELATED"/>
    <property type="match status" value="1"/>
</dbReference>
<dbReference type="InterPro" id="IPR003663">
    <property type="entry name" value="Sugar/inositol_transpt"/>
</dbReference>
<dbReference type="InterPro" id="IPR050360">
    <property type="entry name" value="MFS_Sugar_Transporters"/>
</dbReference>
<evidence type="ECO:0000259" key="11">
    <source>
        <dbReference type="PROSITE" id="PS50850"/>
    </source>
</evidence>
<dbReference type="EMBL" id="JQFK01000063">
    <property type="protein sequence ID" value="KGK36572.1"/>
    <property type="molecule type" value="Genomic_DNA"/>
</dbReference>
<feature type="transmembrane region" description="Helical" evidence="10">
    <location>
        <begin position="416"/>
        <end position="439"/>
    </location>
</feature>
<reference evidence="12" key="2">
    <citation type="submission" date="2014-08" db="EMBL/GenBank/DDBJ databases">
        <title>Exploiting Issatchenkia orientalis SD108 for Succinic Acid Production.</title>
        <authorList>
            <person name="Xiao H."/>
            <person name="Shao Z."/>
            <person name="Jiang Y."/>
            <person name="Dole S."/>
            <person name="Zhao H."/>
        </authorList>
    </citation>
    <scope>NUCLEOTIDE SEQUENCE [LARGE SCALE GENOMIC DNA]</scope>
    <source>
        <strain evidence="12">SD108</strain>
    </source>
</reference>
<evidence type="ECO:0000256" key="3">
    <source>
        <dbReference type="ARBA" id="ARBA00022448"/>
    </source>
</evidence>
<evidence type="ECO:0000313" key="12">
    <source>
        <dbReference type="EMBL" id="KGK36572.1"/>
    </source>
</evidence>
<proteinExistence type="inferred from homology"/>
<dbReference type="InterPro" id="IPR005829">
    <property type="entry name" value="Sugar_transporter_CS"/>
</dbReference>
<dbReference type="SUPFAM" id="SSF103473">
    <property type="entry name" value="MFS general substrate transporter"/>
    <property type="match status" value="1"/>
</dbReference>
<evidence type="ECO:0000256" key="9">
    <source>
        <dbReference type="SAM" id="MobiDB-lite"/>
    </source>
</evidence>
<sequence length="552" mass="60886">MSSVSSVEKPNESHDDINAPVSDDGALQQQQQQQQADDIVPAAPKTTYLFAAFTCILIAFGGFVFGWDTGTISGFVNMPDFVNRYGQISSEGQKYLSKSRTGLMLSIFNIGCAIGGVTLGKTGDMYGRKKGLMMTMIVYIVGIIIQIAAVKSWVQYFIGRIIAGIAVGSIGVLAPMFISETSPKAIRGTLVSCYQLMITGGIFLGYCTTYGTYHHYGDSRQWRIPLGLSFAWALFMIFGMTFTPESPRYLVENDRIEEAKESLAKANKQDVNSEFVIHEVNILADAIEFEKSAGNATWGELFTGKPKIFYRLLVGIVLQTLQQLTGINYFFYYGTTIFKAVGLDDSFETSIVFGVINFASTFLALWVVDRFGRRMTLMAGSTGMLVTLVIFASIGVKDLYVHGYGSEARKPVGNAMIFLVCLFIFFFAQTWGACVYVVVSETYPLRIRAKGMAIANCANWIWGFLIGFFTPFITGAIHFAYGYVFFGCVVFSLVFVFAFVPETKGLSLEDVDELYRNYTPGLAFMKKFSNAAAEKAALEQEAEAELANSKNA</sequence>
<feature type="transmembrane region" description="Helical" evidence="10">
    <location>
        <begin position="224"/>
        <end position="242"/>
    </location>
</feature>
<dbReference type="PROSITE" id="PS00216">
    <property type="entry name" value="SUGAR_TRANSPORT_1"/>
    <property type="match status" value="1"/>
</dbReference>
<dbReference type="GO" id="GO:0055056">
    <property type="term" value="F:D-glucose transmembrane transporter activity"/>
    <property type="evidence" value="ECO:0007669"/>
    <property type="project" value="UniProtKB-ARBA"/>
</dbReference>
<dbReference type="Gene3D" id="1.20.1250.20">
    <property type="entry name" value="MFS general substrate transporter like domains"/>
    <property type="match status" value="1"/>
</dbReference>
<gene>
    <name evidence="13" type="ORF">CAS74_001881</name>
    <name evidence="12" type="ORF">JL09_g4288</name>
</gene>
<dbReference type="VEuPathDB" id="FungiDB:C5L36_0A06800"/>
<accession>A0A099NX96</accession>
<keyword evidence="5 10" id="KW-0812">Transmembrane</keyword>
<dbReference type="InterPro" id="IPR036259">
    <property type="entry name" value="MFS_trans_sf"/>
</dbReference>
<feature type="domain" description="Major facilitator superfamily (MFS) profile" evidence="11">
    <location>
        <begin position="54"/>
        <end position="504"/>
    </location>
</feature>
<dbReference type="PROSITE" id="PS50850">
    <property type="entry name" value="MFS"/>
    <property type="match status" value="1"/>
</dbReference>
<dbReference type="PANTHER" id="PTHR48022">
    <property type="entry name" value="PLASTIDIC GLUCOSE TRANSPORTER 4"/>
    <property type="match status" value="1"/>
</dbReference>
<dbReference type="PRINTS" id="PR00171">
    <property type="entry name" value="SUGRTRNSPORT"/>
</dbReference>
<dbReference type="eggNOG" id="KOG0254">
    <property type="taxonomic scope" value="Eukaryota"/>
</dbReference>
<evidence type="ECO:0000256" key="6">
    <source>
        <dbReference type="ARBA" id="ARBA00022989"/>
    </source>
</evidence>
<comment type="similarity">
    <text evidence="2 8">Belongs to the major facilitator superfamily. Sugar transporter (TC 2.A.1.1) family.</text>
</comment>
<reference evidence="13 15" key="3">
    <citation type="submission" date="2017-05" db="EMBL/GenBank/DDBJ databases">
        <title>The Genome Sequence of Candida krusei Ckrusei653.</title>
        <authorList>
            <person name="Cuomo C."/>
            <person name="Forche A."/>
            <person name="Young S."/>
            <person name="Abouelleil A."/>
            <person name="Cao P."/>
            <person name="Chapman S."/>
            <person name="Cusick C."/>
            <person name="Shea T."/>
            <person name="Nusbaum C."/>
            <person name="Birren B."/>
        </authorList>
    </citation>
    <scope>NUCLEOTIDE SEQUENCE [LARGE SCALE GENOMIC DNA]</scope>
    <source>
        <strain evidence="13 15">Ckrusei653</strain>
    </source>
</reference>
<name>A0A099NX96_PICKU</name>
<dbReference type="Proteomes" id="UP000029867">
    <property type="component" value="Unassembled WGS sequence"/>
</dbReference>
<evidence type="ECO:0000256" key="2">
    <source>
        <dbReference type="ARBA" id="ARBA00010992"/>
    </source>
</evidence>
<evidence type="ECO:0000313" key="14">
    <source>
        <dbReference type="Proteomes" id="UP000029867"/>
    </source>
</evidence>
<dbReference type="Proteomes" id="UP000195871">
    <property type="component" value="Unassembled WGS sequence"/>
</dbReference>
<dbReference type="PROSITE" id="PS00217">
    <property type="entry name" value="SUGAR_TRANSPORT_2"/>
    <property type="match status" value="1"/>
</dbReference>
<feature type="transmembrane region" description="Helical" evidence="10">
    <location>
        <begin position="375"/>
        <end position="396"/>
    </location>
</feature>
<dbReference type="AlphaFoldDB" id="A0A099NX96"/>
<dbReference type="GO" id="GO:0005351">
    <property type="term" value="F:carbohydrate:proton symporter activity"/>
    <property type="evidence" value="ECO:0007669"/>
    <property type="project" value="TreeGrafter"/>
</dbReference>
<keyword evidence="6 10" id="KW-1133">Transmembrane helix</keyword>
<evidence type="ECO:0000256" key="7">
    <source>
        <dbReference type="ARBA" id="ARBA00023136"/>
    </source>
</evidence>
<comment type="subcellular location">
    <subcellularLocation>
        <location evidence="1">Membrane</location>
        <topology evidence="1">Multi-pass membrane protein</topology>
    </subcellularLocation>
</comment>
<feature type="transmembrane region" description="Helical" evidence="10">
    <location>
        <begin position="479"/>
        <end position="500"/>
    </location>
</feature>
<dbReference type="HOGENOM" id="CLU_001265_30_1_1"/>
<feature type="transmembrane region" description="Helical" evidence="10">
    <location>
        <begin position="156"/>
        <end position="178"/>
    </location>
</feature>
<evidence type="ECO:0000313" key="15">
    <source>
        <dbReference type="Proteomes" id="UP000195871"/>
    </source>
</evidence>
<feature type="transmembrane region" description="Helical" evidence="10">
    <location>
        <begin position="132"/>
        <end position="150"/>
    </location>
</feature>
<feature type="transmembrane region" description="Helical" evidence="10">
    <location>
        <begin position="308"/>
        <end position="331"/>
    </location>
</feature>
<feature type="transmembrane region" description="Helical" evidence="10">
    <location>
        <begin position="48"/>
        <end position="67"/>
    </location>
</feature>
<organism evidence="12 14">
    <name type="scientific">Pichia kudriavzevii</name>
    <name type="common">Yeast</name>
    <name type="synonym">Issatchenkia orientalis</name>
    <dbReference type="NCBI Taxonomy" id="4909"/>
    <lineage>
        <taxon>Eukaryota</taxon>
        <taxon>Fungi</taxon>
        <taxon>Dikarya</taxon>
        <taxon>Ascomycota</taxon>
        <taxon>Saccharomycotina</taxon>
        <taxon>Pichiomycetes</taxon>
        <taxon>Pichiales</taxon>
        <taxon>Pichiaceae</taxon>
        <taxon>Pichia</taxon>
    </lineage>
</organism>
<dbReference type="FunFam" id="1.20.1250.20:FF:000044">
    <property type="entry name" value="Hexose transporter Hxt3p"/>
    <property type="match status" value="1"/>
</dbReference>
<keyword evidence="3 8" id="KW-0813">Transport</keyword>
<reference evidence="14" key="1">
    <citation type="journal article" date="2014" name="Microb. Cell Fact.">
        <title>Exploiting Issatchenkia orientalis SD108 for succinic acid production.</title>
        <authorList>
            <person name="Xiao H."/>
            <person name="Shao Z."/>
            <person name="Jiang Y."/>
            <person name="Dole S."/>
            <person name="Zhao H."/>
        </authorList>
    </citation>
    <scope>NUCLEOTIDE SEQUENCE [LARGE SCALE GENOMIC DNA]</scope>
    <source>
        <strain evidence="14">SD108</strain>
    </source>
</reference>
<dbReference type="GO" id="GO:0005886">
    <property type="term" value="C:plasma membrane"/>
    <property type="evidence" value="ECO:0007669"/>
    <property type="project" value="TreeGrafter"/>
</dbReference>
<evidence type="ECO:0000256" key="5">
    <source>
        <dbReference type="ARBA" id="ARBA00022692"/>
    </source>
</evidence>
<evidence type="ECO:0000256" key="1">
    <source>
        <dbReference type="ARBA" id="ARBA00004141"/>
    </source>
</evidence>
<feature type="region of interest" description="Disordered" evidence="9">
    <location>
        <begin position="1"/>
        <end position="37"/>
    </location>
</feature>
<dbReference type="Pfam" id="PF00083">
    <property type="entry name" value="Sugar_tr"/>
    <property type="match status" value="1"/>
</dbReference>
<dbReference type="EMBL" id="NHMM01000002">
    <property type="protein sequence ID" value="OUT23559.1"/>
    <property type="molecule type" value="Genomic_DNA"/>
</dbReference>